<dbReference type="EMBL" id="SZZH01000001">
    <property type="protein sequence ID" value="TKV62030.1"/>
    <property type="molecule type" value="Genomic_DNA"/>
</dbReference>
<dbReference type="PRINTS" id="PR00455">
    <property type="entry name" value="HTHTETR"/>
</dbReference>
<gene>
    <name evidence="7" type="ORF">FDO65_11075</name>
</gene>
<evidence type="ECO:0000256" key="2">
    <source>
        <dbReference type="ARBA" id="ARBA00023015"/>
    </source>
</evidence>
<keyword evidence="3 5" id="KW-0238">DNA-binding</keyword>
<feature type="DNA-binding region" description="H-T-H motif" evidence="5">
    <location>
        <begin position="42"/>
        <end position="61"/>
    </location>
</feature>
<sequence>MTAQPVRRRPGRPRGADPAVTREAVLDAAVELFGSRGYRGASLAEVAAAAGLSNAGLLHHFPSKEQLLIAVLQRRDEVDAHDLDLGRDAPLTIWQRLDVMVDLVALNAQRPGLVRLYSTVAGEATHDGHPAHDWLTGHLDGVVDDLTTAFEAGKRAGLVRTDAPSGRLARTVVAVLDGLQVQWLAAGGDDAGGARMTADFRGHVEDVRARWSTET</sequence>
<dbReference type="InterPro" id="IPR001647">
    <property type="entry name" value="HTH_TetR"/>
</dbReference>
<dbReference type="RefSeq" id="WP_137449335.1">
    <property type="nucleotide sequence ID" value="NZ_SZZH01000001.1"/>
</dbReference>
<keyword evidence="4" id="KW-0804">Transcription</keyword>
<keyword evidence="8" id="KW-1185">Reference proteome</keyword>
<dbReference type="SUPFAM" id="SSF48498">
    <property type="entry name" value="Tetracyclin repressor-like, C-terminal domain"/>
    <property type="match status" value="1"/>
</dbReference>
<keyword evidence="2" id="KW-0805">Transcription regulation</keyword>
<protein>
    <submittedName>
        <fullName evidence="7">TetR/AcrR family transcriptional regulator</fullName>
    </submittedName>
</protein>
<dbReference type="GO" id="GO:0003700">
    <property type="term" value="F:DNA-binding transcription factor activity"/>
    <property type="evidence" value="ECO:0007669"/>
    <property type="project" value="TreeGrafter"/>
</dbReference>
<dbReference type="PROSITE" id="PS50977">
    <property type="entry name" value="HTH_TETR_2"/>
    <property type="match status" value="1"/>
</dbReference>
<reference evidence="7 8" key="1">
    <citation type="submission" date="2019-05" db="EMBL/GenBank/DDBJ databases">
        <title>Nakamurella sp. N5BH11, whole genome shotgun sequence.</title>
        <authorList>
            <person name="Tuo L."/>
        </authorList>
    </citation>
    <scope>NUCLEOTIDE SEQUENCE [LARGE SCALE GENOMIC DNA]</scope>
    <source>
        <strain evidence="7 8">N5BH11</strain>
    </source>
</reference>
<accession>A0A4U6QMY7</accession>
<dbReference type="InterPro" id="IPR050109">
    <property type="entry name" value="HTH-type_TetR-like_transc_reg"/>
</dbReference>
<proteinExistence type="predicted"/>
<dbReference type="InterPro" id="IPR039538">
    <property type="entry name" value="BetI_C"/>
</dbReference>
<organism evidence="7 8">
    <name type="scientific">Nakamurella flava</name>
    <dbReference type="NCBI Taxonomy" id="2576308"/>
    <lineage>
        <taxon>Bacteria</taxon>
        <taxon>Bacillati</taxon>
        <taxon>Actinomycetota</taxon>
        <taxon>Actinomycetes</taxon>
        <taxon>Nakamurellales</taxon>
        <taxon>Nakamurellaceae</taxon>
        <taxon>Nakamurella</taxon>
    </lineage>
</organism>
<feature type="domain" description="HTH tetR-type" evidence="6">
    <location>
        <begin position="19"/>
        <end position="79"/>
    </location>
</feature>
<evidence type="ECO:0000313" key="8">
    <source>
        <dbReference type="Proteomes" id="UP000306985"/>
    </source>
</evidence>
<dbReference type="InterPro" id="IPR036271">
    <property type="entry name" value="Tet_transcr_reg_TetR-rel_C_sf"/>
</dbReference>
<evidence type="ECO:0000256" key="5">
    <source>
        <dbReference type="PROSITE-ProRule" id="PRU00335"/>
    </source>
</evidence>
<dbReference type="Proteomes" id="UP000306985">
    <property type="component" value="Unassembled WGS sequence"/>
</dbReference>
<dbReference type="Gene3D" id="1.10.357.10">
    <property type="entry name" value="Tetracycline Repressor, domain 2"/>
    <property type="match status" value="1"/>
</dbReference>
<dbReference type="AlphaFoldDB" id="A0A4U6QMY7"/>
<keyword evidence="1" id="KW-0678">Repressor</keyword>
<dbReference type="GO" id="GO:0000976">
    <property type="term" value="F:transcription cis-regulatory region binding"/>
    <property type="evidence" value="ECO:0007669"/>
    <property type="project" value="TreeGrafter"/>
</dbReference>
<dbReference type="OrthoDB" id="7505659at2"/>
<comment type="caution">
    <text evidence="7">The sequence shown here is derived from an EMBL/GenBank/DDBJ whole genome shotgun (WGS) entry which is preliminary data.</text>
</comment>
<dbReference type="PANTHER" id="PTHR30055:SF237">
    <property type="entry name" value="TRANSCRIPTIONAL REPRESSOR MCE3R"/>
    <property type="match status" value="1"/>
</dbReference>
<dbReference type="SUPFAM" id="SSF46689">
    <property type="entry name" value="Homeodomain-like"/>
    <property type="match status" value="1"/>
</dbReference>
<evidence type="ECO:0000256" key="4">
    <source>
        <dbReference type="ARBA" id="ARBA00023163"/>
    </source>
</evidence>
<dbReference type="Pfam" id="PF13977">
    <property type="entry name" value="TetR_C_6"/>
    <property type="match status" value="1"/>
</dbReference>
<evidence type="ECO:0000256" key="1">
    <source>
        <dbReference type="ARBA" id="ARBA00022491"/>
    </source>
</evidence>
<evidence type="ECO:0000256" key="3">
    <source>
        <dbReference type="ARBA" id="ARBA00023125"/>
    </source>
</evidence>
<evidence type="ECO:0000259" key="6">
    <source>
        <dbReference type="PROSITE" id="PS50977"/>
    </source>
</evidence>
<dbReference type="InterPro" id="IPR009057">
    <property type="entry name" value="Homeodomain-like_sf"/>
</dbReference>
<dbReference type="Pfam" id="PF00440">
    <property type="entry name" value="TetR_N"/>
    <property type="match status" value="1"/>
</dbReference>
<name>A0A4U6QMY7_9ACTN</name>
<evidence type="ECO:0000313" key="7">
    <source>
        <dbReference type="EMBL" id="TKV62030.1"/>
    </source>
</evidence>
<dbReference type="PANTHER" id="PTHR30055">
    <property type="entry name" value="HTH-TYPE TRANSCRIPTIONAL REGULATOR RUTR"/>
    <property type="match status" value="1"/>
</dbReference>